<evidence type="ECO:0000256" key="5">
    <source>
        <dbReference type="SAM" id="MobiDB-lite"/>
    </source>
</evidence>
<feature type="region of interest" description="Disordered" evidence="5">
    <location>
        <begin position="396"/>
        <end position="511"/>
    </location>
</feature>
<keyword evidence="3" id="KW-0378">Hydrolase</keyword>
<evidence type="ECO:0000256" key="4">
    <source>
        <dbReference type="ARBA" id="ARBA00023295"/>
    </source>
</evidence>
<keyword evidence="4" id="KW-0326">Glycosidase</keyword>
<feature type="domain" description="Glycoside hydrolase family 3 N-terminal" evidence="6">
    <location>
        <begin position="103"/>
        <end position="384"/>
    </location>
</feature>
<dbReference type="GO" id="GO:0046556">
    <property type="term" value="F:alpha-L-arabinofuranosidase activity"/>
    <property type="evidence" value="ECO:0007669"/>
    <property type="project" value="TreeGrafter"/>
</dbReference>
<evidence type="ECO:0000313" key="8">
    <source>
        <dbReference type="EMBL" id="KAG2501341.1"/>
    </source>
</evidence>
<comment type="similarity">
    <text evidence="1">Belongs to the glycosyl hydrolase 3 family.</text>
</comment>
<feature type="region of interest" description="Disordered" evidence="5">
    <location>
        <begin position="958"/>
        <end position="1030"/>
    </location>
</feature>
<dbReference type="Proteomes" id="UP000612055">
    <property type="component" value="Unassembled WGS sequence"/>
</dbReference>
<evidence type="ECO:0000259" key="7">
    <source>
        <dbReference type="Pfam" id="PF01915"/>
    </source>
</evidence>
<dbReference type="EMBL" id="JAEHOE010000002">
    <property type="protein sequence ID" value="KAG2501341.1"/>
    <property type="molecule type" value="Genomic_DNA"/>
</dbReference>
<evidence type="ECO:0000256" key="2">
    <source>
        <dbReference type="ARBA" id="ARBA00022729"/>
    </source>
</evidence>
<dbReference type="PANTHER" id="PTHR42721">
    <property type="entry name" value="SUGAR HYDROLASE-RELATED"/>
    <property type="match status" value="1"/>
</dbReference>
<feature type="region of interest" description="Disordered" evidence="5">
    <location>
        <begin position="914"/>
        <end position="946"/>
    </location>
</feature>
<reference evidence="8" key="1">
    <citation type="journal article" date="2020" name="bioRxiv">
        <title>Comparative genomics of Chlamydomonas.</title>
        <authorList>
            <person name="Craig R.J."/>
            <person name="Hasan A.R."/>
            <person name="Ness R.W."/>
            <person name="Keightley P.D."/>
        </authorList>
    </citation>
    <scope>NUCLEOTIDE SEQUENCE</scope>
    <source>
        <strain evidence="8">CCAP 11/70</strain>
    </source>
</reference>
<dbReference type="GO" id="GO:0009044">
    <property type="term" value="F:xylan 1,4-beta-xylosidase activity"/>
    <property type="evidence" value="ECO:0007669"/>
    <property type="project" value="InterPro"/>
</dbReference>
<feature type="compositionally biased region" description="Polar residues" evidence="5">
    <location>
        <begin position="482"/>
        <end position="498"/>
    </location>
</feature>
<dbReference type="InterPro" id="IPR002772">
    <property type="entry name" value="Glyco_hydro_3_C"/>
</dbReference>
<dbReference type="Pfam" id="PF00933">
    <property type="entry name" value="Glyco_hydro_3"/>
    <property type="match status" value="1"/>
</dbReference>
<dbReference type="InterPro" id="IPR036881">
    <property type="entry name" value="Glyco_hydro_3_C_sf"/>
</dbReference>
<dbReference type="Pfam" id="PF01915">
    <property type="entry name" value="Glyco_hydro_3_C"/>
    <property type="match status" value="1"/>
</dbReference>
<dbReference type="InterPro" id="IPR017853">
    <property type="entry name" value="GH"/>
</dbReference>
<feature type="domain" description="Glycoside hydrolase family 3 C-terminal" evidence="7">
    <location>
        <begin position="574"/>
        <end position="799"/>
    </location>
</feature>
<evidence type="ECO:0000256" key="3">
    <source>
        <dbReference type="ARBA" id="ARBA00022801"/>
    </source>
</evidence>
<dbReference type="SUPFAM" id="SSF52279">
    <property type="entry name" value="Beta-D-glucan exohydrolase, C-terminal domain"/>
    <property type="match status" value="1"/>
</dbReference>
<accession>A0A836C5L6</accession>
<keyword evidence="2" id="KW-0732">Signal</keyword>
<dbReference type="InterPro" id="IPR044993">
    <property type="entry name" value="BXL"/>
</dbReference>
<dbReference type="GO" id="GO:0045493">
    <property type="term" value="P:xylan catabolic process"/>
    <property type="evidence" value="ECO:0007669"/>
    <property type="project" value="InterPro"/>
</dbReference>
<name>A0A836C5L6_9CHLO</name>
<feature type="region of interest" description="Disordered" evidence="5">
    <location>
        <begin position="55"/>
        <end position="76"/>
    </location>
</feature>
<dbReference type="InterPro" id="IPR036962">
    <property type="entry name" value="Glyco_hydro_3_N_sf"/>
</dbReference>
<evidence type="ECO:0000313" key="9">
    <source>
        <dbReference type="Proteomes" id="UP000612055"/>
    </source>
</evidence>
<proteinExistence type="inferred from homology"/>
<feature type="compositionally biased region" description="Gly residues" evidence="5">
    <location>
        <begin position="410"/>
        <end position="441"/>
    </location>
</feature>
<protein>
    <submittedName>
        <fullName evidence="8">Uncharacterized protein</fullName>
    </submittedName>
</protein>
<dbReference type="GO" id="GO:0031222">
    <property type="term" value="P:arabinan catabolic process"/>
    <property type="evidence" value="ECO:0007669"/>
    <property type="project" value="TreeGrafter"/>
</dbReference>
<evidence type="ECO:0000256" key="1">
    <source>
        <dbReference type="ARBA" id="ARBA00005336"/>
    </source>
</evidence>
<dbReference type="SUPFAM" id="SSF51445">
    <property type="entry name" value="(Trans)glycosidases"/>
    <property type="match status" value="1"/>
</dbReference>
<dbReference type="OrthoDB" id="47059at2759"/>
<gene>
    <name evidence="8" type="ORF">HYH03_001131</name>
</gene>
<dbReference type="PANTHER" id="PTHR42721:SF3">
    <property type="entry name" value="BETA-D-XYLOSIDASE 5-RELATED"/>
    <property type="match status" value="1"/>
</dbReference>
<keyword evidence="9" id="KW-1185">Reference proteome</keyword>
<comment type="caution">
    <text evidence="8">The sequence shown here is derived from an EMBL/GenBank/DDBJ whole genome shotgun (WGS) entry which is preliminary data.</text>
</comment>
<organism evidence="8 9">
    <name type="scientific">Edaphochlamys debaryana</name>
    <dbReference type="NCBI Taxonomy" id="47281"/>
    <lineage>
        <taxon>Eukaryota</taxon>
        <taxon>Viridiplantae</taxon>
        <taxon>Chlorophyta</taxon>
        <taxon>core chlorophytes</taxon>
        <taxon>Chlorophyceae</taxon>
        <taxon>CS clade</taxon>
        <taxon>Chlamydomonadales</taxon>
        <taxon>Chlamydomonadales incertae sedis</taxon>
        <taxon>Edaphochlamys</taxon>
    </lineage>
</organism>
<sequence>MAPRHGQPAELARVLRRPARTWHRCLAVALALLALGTIRGALAAGRLGASGASRLGSGGGGLGRGRGESEPEPDPAAACSAAADRLLSAMTLDEKVSQLNSNNSAIERLGLPQFNWWSECLHGFLTPEEAPPATLHPVPLGLAASYDTDLVHRVATAISDEARAYNADRVRRGLSPRALNCFSPNINLLRDPRWGRAAETWGEDPVLTGRMAAAFVRGLQGDHPFYLKVGATCKHFAVHSLESAEGVTRHSMDALVDERDLRESYLPAFRACVREGGAHSVMCSYNRVNGVPACANPTLLQSILGGEWGFDGAPGGNFVVSDCGAVWDMWAAHRYNRTEPQAAAEALLRGLTLFCDDANRALPEALAAGLLPAAAVDAAVRRLLLARCRLGILGRAQPGGGRQGQQQEGGATGTEQGQGGGQQWWHRGGGAAEQGQRGGATGPEEAGAGVGLGQEGASEAAAGAPRGWGRAAGGSMGAEMAQQPSAGGQRSAAESQSDPDPEGSHVTRAAASARRAHLRLSYEAAVASITLLINRPGPDGVTPMLPLRLNESDSPPPVDVRHRVRQGVDGRPLLAVFGPHANGSTYYLGTYYGTPSRPVVTPLMALTERLGESALLYRQGLSHTGRRPDDHLHQITLAATDSGARAAVVFVGSNSQNYYCADQECTLTPTVTESEGLDRTSLRLPGMQEDLIRAVALSGLPVVLVLVHGGPVDVAALLELEGVRAVLSAPYGGQQAGYAIADVLLGNAAPAGRLPVSWHYEWYTKLIAMTNMAMRPWPGRTYRYLQVPVLFPFGHGLSYSCFNYSALRTALKPRCDTPGPPEDICFRVEVDVTNTGNHASDHSVMVMFRRDDYHNPPSLGAGWTGRDAGSTIAGEAVGAAVLRAAGGGVPGASAAGSGVEGGAGACGPCLDGDEVGLGGDEGENGQDPPGPEGCTGQAWDRGRYGEPDTMRRHEEAFLAVLSPRQPRSAQRTAARGGGAASPGTASTRAAGGAETGGSSSGGQSAAGVGDRDPSGGRGGGGRNDDPPPLRELVAFGRLRALTPGERRTLVLEVRLEAQRLVEWGRRRPGPAEAEAPRPPLLQVGTTCCPLPAGLLHAANAAGG</sequence>
<evidence type="ECO:0000259" key="6">
    <source>
        <dbReference type="Pfam" id="PF00933"/>
    </source>
</evidence>
<dbReference type="AlphaFoldDB" id="A0A836C5L6"/>
<feature type="compositionally biased region" description="Low complexity" evidence="5">
    <location>
        <begin position="455"/>
        <end position="469"/>
    </location>
</feature>
<dbReference type="PRINTS" id="PR00133">
    <property type="entry name" value="GLHYDRLASE3"/>
</dbReference>
<dbReference type="InterPro" id="IPR001764">
    <property type="entry name" value="Glyco_hydro_3_N"/>
</dbReference>
<dbReference type="Gene3D" id="3.40.50.1700">
    <property type="entry name" value="Glycoside hydrolase family 3 C-terminal domain"/>
    <property type="match status" value="1"/>
</dbReference>
<dbReference type="Gene3D" id="3.20.20.300">
    <property type="entry name" value="Glycoside hydrolase, family 3, N-terminal domain"/>
    <property type="match status" value="1"/>
</dbReference>
<feature type="compositionally biased region" description="Low complexity" evidence="5">
    <location>
        <begin position="981"/>
        <end position="992"/>
    </location>
</feature>